<evidence type="ECO:0000313" key="8">
    <source>
        <dbReference type="EMBL" id="GGX54911.1"/>
    </source>
</evidence>
<keyword evidence="4" id="KW-0406">Ion transport</keyword>
<dbReference type="Gene3D" id="3.40.50.1980">
    <property type="entry name" value="Nitrogenase molybdenum iron protein domain"/>
    <property type="match status" value="2"/>
</dbReference>
<dbReference type="SUPFAM" id="SSF53807">
    <property type="entry name" value="Helical backbone' metal receptor"/>
    <property type="match status" value="1"/>
</dbReference>
<protein>
    <submittedName>
        <fullName evidence="8">Iron ABC transporter substrate-binding protein</fullName>
    </submittedName>
</protein>
<dbReference type="EMBL" id="BMXR01000005">
    <property type="protein sequence ID" value="GGX54911.1"/>
    <property type="molecule type" value="Genomic_DNA"/>
</dbReference>
<dbReference type="PROSITE" id="PS50983">
    <property type="entry name" value="FE_B12_PBP"/>
    <property type="match status" value="1"/>
</dbReference>
<keyword evidence="9" id="KW-1185">Reference proteome</keyword>
<comment type="caution">
    <text evidence="8">The sequence shown here is derived from an EMBL/GenBank/DDBJ whole genome shotgun (WGS) entry which is preliminary data.</text>
</comment>
<evidence type="ECO:0000256" key="4">
    <source>
        <dbReference type="ARBA" id="ARBA00022496"/>
    </source>
</evidence>
<feature type="signal peptide" evidence="6">
    <location>
        <begin position="1"/>
        <end position="24"/>
    </location>
</feature>
<evidence type="ECO:0000256" key="2">
    <source>
        <dbReference type="ARBA" id="ARBA00008814"/>
    </source>
</evidence>
<dbReference type="Proteomes" id="UP000626148">
    <property type="component" value="Unassembled WGS sequence"/>
</dbReference>
<dbReference type="GO" id="GO:0030288">
    <property type="term" value="C:outer membrane-bounded periplasmic space"/>
    <property type="evidence" value="ECO:0007669"/>
    <property type="project" value="TreeGrafter"/>
</dbReference>
<dbReference type="Pfam" id="PF01497">
    <property type="entry name" value="Peripla_BP_2"/>
    <property type="match status" value="1"/>
</dbReference>
<dbReference type="CDD" id="cd01146">
    <property type="entry name" value="FhuD"/>
    <property type="match status" value="1"/>
</dbReference>
<dbReference type="GO" id="GO:1901678">
    <property type="term" value="P:iron coordination entity transport"/>
    <property type="evidence" value="ECO:0007669"/>
    <property type="project" value="UniProtKB-ARBA"/>
</dbReference>
<dbReference type="PANTHER" id="PTHR30532">
    <property type="entry name" value="IRON III DICITRATE-BINDING PERIPLASMIC PROTEIN"/>
    <property type="match status" value="1"/>
</dbReference>
<reference evidence="8" key="2">
    <citation type="submission" date="2020-09" db="EMBL/GenBank/DDBJ databases">
        <authorList>
            <person name="Sun Q."/>
            <person name="Kim S."/>
        </authorList>
    </citation>
    <scope>NUCLEOTIDE SEQUENCE</scope>
    <source>
        <strain evidence="8">KCTC 22169</strain>
    </source>
</reference>
<dbReference type="AlphaFoldDB" id="A0A918N8X6"/>
<evidence type="ECO:0000256" key="6">
    <source>
        <dbReference type="SAM" id="SignalP"/>
    </source>
</evidence>
<gene>
    <name evidence="8" type="ORF">GCM10007392_23020</name>
</gene>
<dbReference type="RefSeq" id="WP_189608688.1">
    <property type="nucleotide sequence ID" value="NZ_BMXR01000005.1"/>
</dbReference>
<dbReference type="PANTHER" id="PTHR30532:SF21">
    <property type="entry name" value="SIDEROPHORE-BINDING LIPOPROTEIN YFIY-RELATED"/>
    <property type="match status" value="1"/>
</dbReference>
<comment type="similarity">
    <text evidence="2">Belongs to the bacterial solute-binding protein 8 family.</text>
</comment>
<accession>A0A918N8X6</accession>
<keyword evidence="5 6" id="KW-0732">Signal</keyword>
<feature type="chain" id="PRO_5037249949" evidence="6">
    <location>
        <begin position="25"/>
        <end position="306"/>
    </location>
</feature>
<reference evidence="8" key="1">
    <citation type="journal article" date="2014" name="Int. J. Syst. Evol. Microbiol.">
        <title>Complete genome sequence of Corynebacterium casei LMG S-19264T (=DSM 44701T), isolated from a smear-ripened cheese.</title>
        <authorList>
            <consortium name="US DOE Joint Genome Institute (JGI-PGF)"/>
            <person name="Walter F."/>
            <person name="Albersmeier A."/>
            <person name="Kalinowski J."/>
            <person name="Ruckert C."/>
        </authorList>
    </citation>
    <scope>NUCLEOTIDE SEQUENCE</scope>
    <source>
        <strain evidence="8">KCTC 22169</strain>
    </source>
</reference>
<proteinExistence type="inferred from homology"/>
<organism evidence="8 9">
    <name type="scientific">Saccharospirillum salsuginis</name>
    <dbReference type="NCBI Taxonomy" id="418750"/>
    <lineage>
        <taxon>Bacteria</taxon>
        <taxon>Pseudomonadati</taxon>
        <taxon>Pseudomonadota</taxon>
        <taxon>Gammaproteobacteria</taxon>
        <taxon>Oceanospirillales</taxon>
        <taxon>Saccharospirillaceae</taxon>
        <taxon>Saccharospirillum</taxon>
    </lineage>
</organism>
<sequence length="306" mass="34398">MRRTSIMKKAALSVAAVLGGLAHADSVTIEHAMGTTTLEDTPKRIVTLYQGATDAAVALGITPVGVVESWVEKPMYHYLRDELDGVPQVGLETQPNLEEIAKLNPDLIVAAKMRHEKVYDQLAQIAPTVTHETVFMFKETLDLIAKATDHQDEADAWHEQWDARIAEFQNEVSGLDSIDWPQKVALLNFRNDHARIYYSSFAGNILNELGFERPEAHKEDVWGVKLTSKESIPSMNADAFFIFITETDPTVVENFEDWTSHPLWNTLDAVKNDQVYRVDEVDWNMAGGPLAAERMVDSIFEHYGLE</sequence>
<evidence type="ECO:0000256" key="1">
    <source>
        <dbReference type="ARBA" id="ARBA00004196"/>
    </source>
</evidence>
<feature type="domain" description="Fe/B12 periplasmic-binding" evidence="7">
    <location>
        <begin position="44"/>
        <end position="306"/>
    </location>
</feature>
<keyword evidence="4" id="KW-0408">Iron</keyword>
<comment type="subcellular location">
    <subcellularLocation>
        <location evidence="1">Cell envelope</location>
    </subcellularLocation>
</comment>
<evidence type="ECO:0000259" key="7">
    <source>
        <dbReference type="PROSITE" id="PS50983"/>
    </source>
</evidence>
<dbReference type="InterPro" id="IPR051313">
    <property type="entry name" value="Bact_iron-sidero_bind"/>
</dbReference>
<dbReference type="InterPro" id="IPR002491">
    <property type="entry name" value="ABC_transptr_periplasmic_BD"/>
</dbReference>
<evidence type="ECO:0000313" key="9">
    <source>
        <dbReference type="Proteomes" id="UP000626148"/>
    </source>
</evidence>
<evidence type="ECO:0000256" key="5">
    <source>
        <dbReference type="ARBA" id="ARBA00022729"/>
    </source>
</evidence>
<evidence type="ECO:0000256" key="3">
    <source>
        <dbReference type="ARBA" id="ARBA00022448"/>
    </source>
</evidence>
<keyword evidence="4" id="KW-0410">Iron transport</keyword>
<name>A0A918N8X6_9GAMM</name>
<dbReference type="FunFam" id="3.40.50.1980:FF:000003">
    <property type="entry name" value="Iron ABC transporter substrate-binding protein"/>
    <property type="match status" value="1"/>
</dbReference>
<keyword evidence="3" id="KW-0813">Transport</keyword>